<dbReference type="EMBL" id="AJAU01000022">
    <property type="protein sequence ID" value="EOL43559.1"/>
    <property type="molecule type" value="Genomic_DNA"/>
</dbReference>
<reference evidence="3 4" key="1">
    <citation type="submission" date="2013-02" db="EMBL/GenBank/DDBJ databases">
        <title>The Genome Sequence of Enterococcus caccae BAA-1240.</title>
        <authorList>
            <consortium name="The Broad Institute Genome Sequencing Platform"/>
            <consortium name="The Broad Institute Genome Sequencing Center for Infectious Disease"/>
            <person name="Earl A.M."/>
            <person name="Gilmore M.S."/>
            <person name="Lebreton F."/>
            <person name="Walker B."/>
            <person name="Young S.K."/>
            <person name="Zeng Q."/>
            <person name="Gargeya S."/>
            <person name="Fitzgerald M."/>
            <person name="Haas B."/>
            <person name="Abouelleil A."/>
            <person name="Alvarado L."/>
            <person name="Arachchi H.M."/>
            <person name="Berlin A.M."/>
            <person name="Chapman S.B."/>
            <person name="Dewar J."/>
            <person name="Goldberg J."/>
            <person name="Griggs A."/>
            <person name="Gujja S."/>
            <person name="Hansen M."/>
            <person name="Howarth C."/>
            <person name="Imamovic A."/>
            <person name="Larimer J."/>
            <person name="McCowan C."/>
            <person name="Murphy C."/>
            <person name="Neiman D."/>
            <person name="Pearson M."/>
            <person name="Priest M."/>
            <person name="Roberts A."/>
            <person name="Saif S."/>
            <person name="Shea T."/>
            <person name="Sisk P."/>
            <person name="Sykes S."/>
            <person name="Wortman J."/>
            <person name="Nusbaum C."/>
            <person name="Birren B."/>
        </authorList>
    </citation>
    <scope>NUCLEOTIDE SEQUENCE [LARGE SCALE GENOMIC DNA]</scope>
    <source>
        <strain evidence="3 4">ATCC BAA-1240</strain>
    </source>
</reference>
<evidence type="ECO:0000256" key="1">
    <source>
        <dbReference type="PIRSR" id="PIRSR017388-1"/>
    </source>
</evidence>
<protein>
    <submittedName>
        <fullName evidence="3">Carboxylesterase</fullName>
    </submittedName>
</protein>
<sequence length="254" mass="28565">MKKISLPKPLFTQNGSRAVLLLHAYSGSSNDVRMLSRYLEKENYTVYSPNFSGHATIAPEDILAKSTNDWWQDTLDAVQFLKEKGYQKIAVFGLSMGGIFTMETLTSQLEGVIGGGFFCSPIFPVKNKVPENFVLYADKVLKTAGIPSEERTQRIVKIKEASYHQLKDIESFSEQTATKLDQIEVPVFMAQAGSDEMIDPMGVYRAAQALIQTRFTLNWYPNSGHVLTIGPDHKQLEQDVLAFLNTLSWNEEKE</sequence>
<feature type="domain" description="Serine aminopeptidase S33" evidence="2">
    <location>
        <begin position="17"/>
        <end position="142"/>
    </location>
</feature>
<dbReference type="InterPro" id="IPR012354">
    <property type="entry name" value="Esterase_lipase"/>
</dbReference>
<dbReference type="SUPFAM" id="SSF53474">
    <property type="entry name" value="alpha/beta-Hydrolases"/>
    <property type="match status" value="1"/>
</dbReference>
<evidence type="ECO:0000259" key="2">
    <source>
        <dbReference type="Pfam" id="PF12146"/>
    </source>
</evidence>
<dbReference type="GO" id="GO:0052689">
    <property type="term" value="F:carboxylic ester hydrolase activity"/>
    <property type="evidence" value="ECO:0007669"/>
    <property type="project" value="InterPro"/>
</dbReference>
<proteinExistence type="predicted"/>
<dbReference type="ESTHER" id="9ente-r3tpu9">
    <property type="family name" value="CarbLipBact_1"/>
</dbReference>
<dbReference type="Proteomes" id="UP000013840">
    <property type="component" value="Unassembled WGS sequence"/>
</dbReference>
<dbReference type="OrthoDB" id="9800213at2"/>
<dbReference type="PATRIC" id="fig|1158612.3.peg.2854"/>
<dbReference type="PANTHER" id="PTHR11614">
    <property type="entry name" value="PHOSPHOLIPASE-RELATED"/>
    <property type="match status" value="1"/>
</dbReference>
<organism evidence="3 4">
    <name type="scientific">Enterococcus caccae ATCC BAA-1240</name>
    <dbReference type="NCBI Taxonomy" id="1158612"/>
    <lineage>
        <taxon>Bacteria</taxon>
        <taxon>Bacillati</taxon>
        <taxon>Bacillota</taxon>
        <taxon>Bacilli</taxon>
        <taxon>Lactobacillales</taxon>
        <taxon>Enterococcaceae</taxon>
        <taxon>Enterococcus</taxon>
    </lineage>
</organism>
<dbReference type="InterPro" id="IPR029058">
    <property type="entry name" value="AB_hydrolase_fold"/>
</dbReference>
<dbReference type="PIRSF" id="PIRSF017388">
    <property type="entry name" value="Esterase_lipase"/>
    <property type="match status" value="1"/>
</dbReference>
<gene>
    <name evidence="3" type="ORF">UC7_02889</name>
</gene>
<feature type="active site" description="Charge relay system" evidence="1">
    <location>
        <position position="225"/>
    </location>
</feature>
<keyword evidence="4" id="KW-1185">Reference proteome</keyword>
<feature type="active site" description="Charge relay system" evidence="1">
    <location>
        <position position="195"/>
    </location>
</feature>
<feature type="active site" description="Nucleophile" evidence="1">
    <location>
        <position position="95"/>
    </location>
</feature>
<comment type="caution">
    <text evidence="3">The sequence shown here is derived from an EMBL/GenBank/DDBJ whole genome shotgun (WGS) entry which is preliminary data.</text>
</comment>
<dbReference type="STRING" id="317735.RU98_GL000061"/>
<dbReference type="Gene3D" id="3.40.50.1820">
    <property type="entry name" value="alpha/beta hydrolase"/>
    <property type="match status" value="1"/>
</dbReference>
<dbReference type="eggNOG" id="COG1647">
    <property type="taxonomic scope" value="Bacteria"/>
</dbReference>
<dbReference type="AlphaFoldDB" id="R3TPU9"/>
<dbReference type="InterPro" id="IPR022742">
    <property type="entry name" value="Hydrolase_4"/>
</dbReference>
<name>R3TPU9_9ENTE</name>
<dbReference type="Pfam" id="PF12146">
    <property type="entry name" value="Hydrolase_4"/>
    <property type="match status" value="1"/>
</dbReference>
<dbReference type="InterPro" id="IPR051044">
    <property type="entry name" value="MAG_DAG_Lipase"/>
</dbReference>
<evidence type="ECO:0000313" key="3">
    <source>
        <dbReference type="EMBL" id="EOL43559.1"/>
    </source>
</evidence>
<accession>R3TPU9</accession>
<evidence type="ECO:0000313" key="4">
    <source>
        <dbReference type="Proteomes" id="UP000013840"/>
    </source>
</evidence>